<evidence type="ECO:0000313" key="2">
    <source>
        <dbReference type="Proteomes" id="UP000028631"/>
    </source>
</evidence>
<organism evidence="1 2">
    <name type="scientific">Pseudomonas syringae</name>
    <dbReference type="NCBI Taxonomy" id="317"/>
    <lineage>
        <taxon>Bacteria</taxon>
        <taxon>Pseudomonadati</taxon>
        <taxon>Pseudomonadota</taxon>
        <taxon>Gammaproteobacteria</taxon>
        <taxon>Pseudomonadales</taxon>
        <taxon>Pseudomonadaceae</taxon>
        <taxon>Pseudomonas</taxon>
    </lineage>
</organism>
<evidence type="ECO:0000313" key="1">
    <source>
        <dbReference type="EMBL" id="KFE55187.1"/>
    </source>
</evidence>
<gene>
    <name evidence="1" type="ORF">IV01_13390</name>
</gene>
<name>A0A085VIC4_PSESX</name>
<dbReference type="Pfam" id="PF11185">
    <property type="entry name" value="DUF2971"/>
    <property type="match status" value="1"/>
</dbReference>
<accession>A0A085VIC4</accession>
<reference evidence="1 2" key="1">
    <citation type="submission" date="2014-07" db="EMBL/GenBank/DDBJ databases">
        <title>Draft Genome Sequences of Environmental Pseudomonas syringae strains.</title>
        <authorList>
            <person name="Baltrus D.A."/>
            <person name="Berge O."/>
            <person name="Morris C."/>
        </authorList>
    </citation>
    <scope>NUCLEOTIDE SEQUENCE [LARGE SCALE GENOMIC DNA]</scope>
    <source>
        <strain evidence="1 2">GAW0119</strain>
    </source>
</reference>
<dbReference type="PATRIC" id="fig|317.175.peg.2784"/>
<dbReference type="Proteomes" id="UP000028631">
    <property type="component" value="Unassembled WGS sequence"/>
</dbReference>
<dbReference type="OrthoDB" id="4119964at2"/>
<dbReference type="AlphaFoldDB" id="A0A085VIC4"/>
<dbReference type="EMBL" id="JPQU01000036">
    <property type="protein sequence ID" value="KFE55187.1"/>
    <property type="molecule type" value="Genomic_DNA"/>
</dbReference>
<protein>
    <recommendedName>
        <fullName evidence="3">DUF2971 domain-containing protein</fullName>
    </recommendedName>
</protein>
<comment type="caution">
    <text evidence="1">The sequence shown here is derived from an EMBL/GenBank/DDBJ whole genome shotgun (WGS) entry which is preliminary data.</text>
</comment>
<dbReference type="InterPro" id="IPR021352">
    <property type="entry name" value="DUF2971"/>
</dbReference>
<evidence type="ECO:0008006" key="3">
    <source>
        <dbReference type="Google" id="ProtNLM"/>
    </source>
</evidence>
<keyword evidence="2" id="KW-1185">Reference proteome</keyword>
<proteinExistence type="predicted"/>
<sequence length="476" mass="55562">MENYLYRFRSAHRLLGNDDVTLGNIFLGELKTQQIYFASTEELNDPLEGFKSVHWRGDFIIWKNLIKHYLICHARQYLKTHDNDETLASQTTIDINCTIEDFDSELQVAIAEICQHFFSAPLIEDYINIICRNNRIVQKNELEVHFQFFHPITRHIIQTIFHKHGFLNDTHLPKGPAPTHYFGPIIQTVKIASKISDAALGVFFTETLYNFLTHTALSNNWKNSIRTRNVADMYVGLHFPQEFCNALERLMYPSWYVACFMKSCEDASIWGTYGDGHKGICLKYKVEASDEKMFINLKLPPLQQNSSESNSWSSLFFYKVDYGKGHPETNFFVSMARIPKTDLVRYWYKGDNNDVSICKSWYQSLGTANPNMHIENFTHSFTCKLKAWKKEQEYRLVLDDFAYDIANKSSRTVTYSLDNLDGVIFGIRTPLEQKLRTLDIVKELCIGNNIEINVYQAYFDRTDNTIRYYKIQNLNI</sequence>